<dbReference type="InterPro" id="IPR000843">
    <property type="entry name" value="HTH_LacI"/>
</dbReference>
<feature type="domain" description="HTH cro/C1-type" evidence="7">
    <location>
        <begin position="19"/>
        <end position="44"/>
    </location>
</feature>
<dbReference type="GO" id="GO:0003700">
    <property type="term" value="F:DNA-binding transcription factor activity"/>
    <property type="evidence" value="ECO:0007669"/>
    <property type="project" value="TreeGrafter"/>
</dbReference>
<dbReference type="InterPro" id="IPR001387">
    <property type="entry name" value="Cro/C1-type_HTH"/>
</dbReference>
<sequence length="354" mass="38929">MVGYNLKKTVMIVEDPMTRKVTIRDLAEAAGVSVTTVSQILNGKGERFSLETRQRVHQLQDKMGYVPDFNARNLIMKSAQTIGVLVPNLGNPFFSMFIKGVQAASRERHFIPLIFGANHDQELESYYLQELIKRAVDGLIIASASITGEAIDNILKKNGIPYLLIDQNGGPSLDRIRIDDTRGGQLAAQHLVALGHRKIAVVMPDQPTQNLTVRLAGFRQTLQAAGIAFTDANVVHSPMTKLGGYQATAAIVAQQPTAVFAINDETVLGLIRGLHERGLRVPEDLSVLGYDDIDLDEYVVPKLSSVHQPVVTMGEQATELLIKRIHNRRQSGQTVDLPVDLRQRESTGPVDSQK</sequence>
<keyword evidence="4" id="KW-0804">Transcription</keyword>
<evidence type="ECO:0000313" key="8">
    <source>
        <dbReference type="EMBL" id="SMS14041.1"/>
    </source>
</evidence>
<evidence type="ECO:0000259" key="6">
    <source>
        <dbReference type="PROSITE" id="PS50932"/>
    </source>
</evidence>
<dbReference type="PANTHER" id="PTHR30146">
    <property type="entry name" value="LACI-RELATED TRANSCRIPTIONAL REPRESSOR"/>
    <property type="match status" value="1"/>
</dbReference>
<dbReference type="Gene3D" id="1.10.260.40">
    <property type="entry name" value="lambda repressor-like DNA-binding domains"/>
    <property type="match status" value="1"/>
</dbReference>
<reference evidence="9" key="1">
    <citation type="submission" date="2017-05" db="EMBL/GenBank/DDBJ databases">
        <authorList>
            <person name="Papadimitriou K."/>
        </authorList>
    </citation>
    <scope>NUCLEOTIDE SEQUENCE [LARGE SCALE GENOMIC DNA]</scope>
    <source>
        <strain evidence="9">ACA-DC 3411</strain>
    </source>
</reference>
<evidence type="ECO:0000259" key="7">
    <source>
        <dbReference type="PROSITE" id="PS50943"/>
    </source>
</evidence>
<dbReference type="SUPFAM" id="SSF53822">
    <property type="entry name" value="Periplasmic binding protein-like I"/>
    <property type="match status" value="1"/>
</dbReference>
<dbReference type="PROSITE" id="PS50932">
    <property type="entry name" value="HTH_LACI_2"/>
    <property type="match status" value="1"/>
</dbReference>
<evidence type="ECO:0000313" key="9">
    <source>
        <dbReference type="Proteomes" id="UP000195412"/>
    </source>
</evidence>
<dbReference type="SUPFAM" id="SSF47413">
    <property type="entry name" value="lambda repressor-like DNA-binding domains"/>
    <property type="match status" value="1"/>
</dbReference>
<evidence type="ECO:0000256" key="4">
    <source>
        <dbReference type="ARBA" id="ARBA00023163"/>
    </source>
</evidence>
<dbReference type="GO" id="GO:0000976">
    <property type="term" value="F:transcription cis-regulatory region binding"/>
    <property type="evidence" value="ECO:0007669"/>
    <property type="project" value="TreeGrafter"/>
</dbReference>
<dbReference type="InterPro" id="IPR046335">
    <property type="entry name" value="LacI/GalR-like_sensor"/>
</dbReference>
<dbReference type="PROSITE" id="PS50943">
    <property type="entry name" value="HTH_CROC1"/>
    <property type="match status" value="1"/>
</dbReference>
<evidence type="ECO:0000256" key="5">
    <source>
        <dbReference type="SAM" id="MobiDB-lite"/>
    </source>
</evidence>
<dbReference type="Proteomes" id="UP000195412">
    <property type="component" value="Chromosome I"/>
</dbReference>
<protein>
    <submittedName>
        <fullName evidence="8">Ribose operon repressor</fullName>
    </submittedName>
</protein>
<dbReference type="SMART" id="SM00354">
    <property type="entry name" value="HTH_LACI"/>
    <property type="match status" value="1"/>
</dbReference>
<keyword evidence="1" id="KW-0678">Repressor</keyword>
<dbReference type="KEGG" id="lzy:LZ3411_0991"/>
<dbReference type="PROSITE" id="PS00356">
    <property type="entry name" value="HTH_LACI_1"/>
    <property type="match status" value="1"/>
</dbReference>
<dbReference type="InterPro" id="IPR010982">
    <property type="entry name" value="Lambda_DNA-bd_dom_sf"/>
</dbReference>
<dbReference type="Gene3D" id="3.40.50.2300">
    <property type="match status" value="2"/>
</dbReference>
<gene>
    <name evidence="8" type="ORF">LZ3411_0991</name>
</gene>
<dbReference type="PANTHER" id="PTHR30146:SF148">
    <property type="entry name" value="HTH-TYPE TRANSCRIPTIONAL REPRESSOR PURR-RELATED"/>
    <property type="match status" value="1"/>
</dbReference>
<evidence type="ECO:0000256" key="3">
    <source>
        <dbReference type="ARBA" id="ARBA00023125"/>
    </source>
</evidence>
<feature type="domain" description="HTH lacI-type" evidence="6">
    <location>
        <begin position="21"/>
        <end position="76"/>
    </location>
</feature>
<dbReference type="AlphaFoldDB" id="A0A1Y6JY25"/>
<name>A0A1Y6JY25_9LACO</name>
<dbReference type="InterPro" id="IPR028082">
    <property type="entry name" value="Peripla_BP_I"/>
</dbReference>
<keyword evidence="3" id="KW-0238">DNA-binding</keyword>
<feature type="region of interest" description="Disordered" evidence="5">
    <location>
        <begin position="333"/>
        <end position="354"/>
    </location>
</feature>
<dbReference type="CDD" id="cd01392">
    <property type="entry name" value="HTH_LacI"/>
    <property type="match status" value="1"/>
</dbReference>
<evidence type="ECO:0000256" key="1">
    <source>
        <dbReference type="ARBA" id="ARBA00022491"/>
    </source>
</evidence>
<organism evidence="8 9">
    <name type="scientific">Levilactobacillus zymae</name>
    <dbReference type="NCBI Taxonomy" id="267363"/>
    <lineage>
        <taxon>Bacteria</taxon>
        <taxon>Bacillati</taxon>
        <taxon>Bacillota</taxon>
        <taxon>Bacilli</taxon>
        <taxon>Lactobacillales</taxon>
        <taxon>Lactobacillaceae</taxon>
        <taxon>Levilactobacillus</taxon>
    </lineage>
</organism>
<keyword evidence="2" id="KW-0805">Transcription regulation</keyword>
<proteinExistence type="predicted"/>
<dbReference type="PRINTS" id="PR00036">
    <property type="entry name" value="HTHLACI"/>
</dbReference>
<accession>A0A1Y6JY25</accession>
<dbReference type="Pfam" id="PF13377">
    <property type="entry name" value="Peripla_BP_3"/>
    <property type="match status" value="1"/>
</dbReference>
<dbReference type="NCBIfam" id="NF047341">
    <property type="entry name" value="lactose_RbsR"/>
    <property type="match status" value="1"/>
</dbReference>
<dbReference type="EMBL" id="LT854705">
    <property type="protein sequence ID" value="SMS14041.1"/>
    <property type="molecule type" value="Genomic_DNA"/>
</dbReference>
<dbReference type="Pfam" id="PF00356">
    <property type="entry name" value="LacI"/>
    <property type="match status" value="1"/>
</dbReference>
<evidence type="ECO:0000256" key="2">
    <source>
        <dbReference type="ARBA" id="ARBA00023015"/>
    </source>
</evidence>